<feature type="compositionally biased region" description="Polar residues" evidence="1">
    <location>
        <begin position="32"/>
        <end position="52"/>
    </location>
</feature>
<gene>
    <name evidence="2" type="ORF">PSTG_14590</name>
</gene>
<proteinExistence type="predicted"/>
<feature type="region of interest" description="Disordered" evidence="1">
    <location>
        <begin position="833"/>
        <end position="907"/>
    </location>
</feature>
<dbReference type="AlphaFoldDB" id="A0A0L0UZ44"/>
<reference evidence="3" key="1">
    <citation type="submission" date="2014-03" db="EMBL/GenBank/DDBJ databases">
        <title>The Genome Sequence of Puccinia striiformis f. sp. tritici PST-78.</title>
        <authorList>
            <consortium name="The Broad Institute Genome Sequencing Platform"/>
            <person name="Cuomo C."/>
            <person name="Hulbert S."/>
            <person name="Chen X."/>
            <person name="Walker B."/>
            <person name="Young S.K."/>
            <person name="Zeng Q."/>
            <person name="Gargeya S."/>
            <person name="Fitzgerald M."/>
            <person name="Haas B."/>
            <person name="Abouelleil A."/>
            <person name="Alvarado L."/>
            <person name="Arachchi H.M."/>
            <person name="Berlin A.M."/>
            <person name="Chapman S.B."/>
            <person name="Goldberg J."/>
            <person name="Griggs A."/>
            <person name="Gujja S."/>
            <person name="Hansen M."/>
            <person name="Howarth C."/>
            <person name="Imamovic A."/>
            <person name="Larimer J."/>
            <person name="McCowan C."/>
            <person name="Montmayeur A."/>
            <person name="Murphy C."/>
            <person name="Neiman D."/>
            <person name="Pearson M."/>
            <person name="Priest M."/>
            <person name="Roberts A."/>
            <person name="Saif S."/>
            <person name="Shea T."/>
            <person name="Sisk P."/>
            <person name="Sykes S."/>
            <person name="Wortman J."/>
            <person name="Nusbaum C."/>
            <person name="Birren B."/>
        </authorList>
    </citation>
    <scope>NUCLEOTIDE SEQUENCE [LARGE SCALE GENOMIC DNA]</scope>
    <source>
        <strain evidence="3">race PST-78</strain>
    </source>
</reference>
<accession>A0A0L0UZ44</accession>
<protein>
    <submittedName>
        <fullName evidence="2">Uncharacterized protein</fullName>
    </submittedName>
</protein>
<feature type="compositionally biased region" description="Polar residues" evidence="1">
    <location>
        <begin position="306"/>
        <end position="349"/>
    </location>
</feature>
<evidence type="ECO:0000313" key="3">
    <source>
        <dbReference type="Proteomes" id="UP000054564"/>
    </source>
</evidence>
<feature type="compositionally biased region" description="Basic and acidic residues" evidence="1">
    <location>
        <begin position="279"/>
        <end position="303"/>
    </location>
</feature>
<feature type="compositionally biased region" description="Basic and acidic residues" evidence="1">
    <location>
        <begin position="169"/>
        <end position="183"/>
    </location>
</feature>
<organism evidence="2 3">
    <name type="scientific">Puccinia striiformis f. sp. tritici PST-78</name>
    <dbReference type="NCBI Taxonomy" id="1165861"/>
    <lineage>
        <taxon>Eukaryota</taxon>
        <taxon>Fungi</taxon>
        <taxon>Dikarya</taxon>
        <taxon>Basidiomycota</taxon>
        <taxon>Pucciniomycotina</taxon>
        <taxon>Pucciniomycetes</taxon>
        <taxon>Pucciniales</taxon>
        <taxon>Pucciniaceae</taxon>
        <taxon>Puccinia</taxon>
    </lineage>
</organism>
<feature type="compositionally biased region" description="Polar residues" evidence="1">
    <location>
        <begin position="237"/>
        <end position="262"/>
    </location>
</feature>
<feature type="region of interest" description="Disordered" evidence="1">
    <location>
        <begin position="1"/>
        <end position="52"/>
    </location>
</feature>
<dbReference type="Proteomes" id="UP000054564">
    <property type="component" value="Unassembled WGS sequence"/>
</dbReference>
<comment type="caution">
    <text evidence="2">The sequence shown here is derived from an EMBL/GenBank/DDBJ whole genome shotgun (WGS) entry which is preliminary data.</text>
</comment>
<sequence length="907" mass="101641">MNPNYQAHLQQRRALPPPLLTSEQTLSQTTSWNSTVQPPGLSPRSNSNTSFQGRPQQLIHVTPQRTNHQVQFEASGRPPTQEPLIRNFFTLSPTGKRIFCPEDSLDALDNIPDGYNLAHPAPQRQLFDTAPQRQLFDTRGGYGQHDLHQHRLDPDAGVPLGPMVNGTAHHYESHQHQDTRDGNTDTSRGSISSRHIEGQRSSTNDDLPSNTNEGHPCNTNMGQSSNSRPYKTKKSQPPKTNESSKTNKSQPSKGRPSKTNKGQPADSVNNVTTTNSSENNDRPRPNMREVNRILKNLVKDRLPRAPQTQSTGQSTLVPDSPSNLDPDPGSNNSLERLNLNPQPKRSILNTLDCEPGSTLNPERSILNTLDCEPGSTLNPERSILNTLNCEPGSTLNPGREEGVDLGPEEALDLQDIDYTEARASKLAPIPDDRFVHIGQGVGNNNEDDRPTPLVDDEEMEEILGMDLDELRMYEALHATNRRLPASLKAELDEMYYEFERQLHILAIRHLLHAMLLYTHIGQVNRMRGGTNYNNFCRFDPEARVIFSSKDEPLKERCKEVARVWGTMDPDMKMKYKDPAFIETIWGDIPMTVVNGVIQTARKAHVANTTLNLASNKKSVTFVRKWAKDTIDRMNEIAGCHHIQGMLVIASGKSSGDLFITGGTRLGVNFLNMLMAAGDPLRKFHTYAAGMSVVEELMGQQPALPTINTSNAPGTLKRKHPDMVRETDNFFNTSSMKKDKYCQGSLKDNKKLISIKLLEMLNCAAEKHFRGWPGLNCARELQAANIQVKIKKNSDNFIADELFQPIKAIKIVPSQRILRAIGEGWICLKYQEEDNVSSPPAGSNGDPDERAPKRSKRTRASQKQTKKSKRVSHDSDDDSEEQLPQFDQDEEDEDEDEYEQDEYEQDDG</sequence>
<feature type="compositionally biased region" description="Acidic residues" evidence="1">
    <location>
        <begin position="874"/>
        <end position="907"/>
    </location>
</feature>
<feature type="compositionally biased region" description="Basic and acidic residues" evidence="1">
    <location>
        <begin position="145"/>
        <end position="154"/>
    </location>
</feature>
<evidence type="ECO:0000256" key="1">
    <source>
        <dbReference type="SAM" id="MobiDB-lite"/>
    </source>
</evidence>
<evidence type="ECO:0000313" key="2">
    <source>
        <dbReference type="EMBL" id="KNE91999.1"/>
    </source>
</evidence>
<feature type="compositionally biased region" description="Low complexity" evidence="1">
    <location>
        <begin position="267"/>
        <end position="278"/>
    </location>
</feature>
<name>A0A0L0UZ44_9BASI</name>
<feature type="compositionally biased region" description="Polar residues" evidence="1">
    <location>
        <begin position="184"/>
        <end position="229"/>
    </location>
</feature>
<feature type="compositionally biased region" description="Low complexity" evidence="1">
    <location>
        <begin position="20"/>
        <end position="31"/>
    </location>
</feature>
<dbReference type="OrthoDB" id="10380630at2759"/>
<feature type="compositionally biased region" description="Basic residues" evidence="1">
    <location>
        <begin position="852"/>
        <end position="869"/>
    </location>
</feature>
<keyword evidence="3" id="KW-1185">Reference proteome</keyword>
<dbReference type="EMBL" id="AJIL01000179">
    <property type="protein sequence ID" value="KNE91999.1"/>
    <property type="molecule type" value="Genomic_DNA"/>
</dbReference>
<feature type="region of interest" description="Disordered" evidence="1">
    <location>
        <begin position="140"/>
        <end position="360"/>
    </location>
</feature>